<dbReference type="InterPro" id="IPR008476">
    <property type="entry name" value="PBDC1_metazoa/fungi"/>
</dbReference>
<dbReference type="PANTHER" id="PTHR13410">
    <property type="entry name" value="PROTEIN PBDC1"/>
    <property type="match status" value="1"/>
</dbReference>
<proteinExistence type="inferred from homology"/>
<dbReference type="PANTHER" id="PTHR13410:SF9">
    <property type="entry name" value="PROTEIN PBDC1"/>
    <property type="match status" value="1"/>
</dbReference>
<protein>
    <recommendedName>
        <fullName evidence="4">Protein PBDC1 homolog</fullName>
    </recommendedName>
</protein>
<dbReference type="Gene3D" id="1.10.3560.10">
    <property type="entry name" value="yst0336 like domain"/>
    <property type="match status" value="1"/>
</dbReference>
<comment type="caution">
    <text evidence="6">The sequence shown here is derived from an EMBL/GenBank/DDBJ whole genome shotgun (WGS) entry which is preliminary data.</text>
</comment>
<keyword evidence="7" id="KW-1185">Reference proteome</keyword>
<evidence type="ECO:0000259" key="5">
    <source>
        <dbReference type="Pfam" id="PF04669"/>
    </source>
</evidence>
<dbReference type="InterPro" id="IPR021148">
    <property type="entry name" value="Polysacc_synth_dom"/>
</dbReference>
<evidence type="ECO:0000256" key="2">
    <source>
        <dbReference type="ARBA" id="ARBA00022490"/>
    </source>
</evidence>
<dbReference type="InterPro" id="IPR023139">
    <property type="entry name" value="PBDC1-like_dom_sf"/>
</dbReference>
<reference evidence="6 7" key="1">
    <citation type="submission" date="2019-10" db="EMBL/GenBank/DDBJ databases">
        <authorList>
            <person name="Palmer J.M."/>
        </authorList>
    </citation>
    <scope>NUCLEOTIDE SEQUENCE [LARGE SCALE GENOMIC DNA]</scope>
    <source>
        <strain evidence="6 7">TWF696</strain>
    </source>
</reference>
<evidence type="ECO:0000256" key="4">
    <source>
        <dbReference type="ARBA" id="ARBA00069779"/>
    </source>
</evidence>
<feature type="domain" description="Polysaccharide biosynthesis" evidence="5">
    <location>
        <begin position="16"/>
        <end position="142"/>
    </location>
</feature>
<keyword evidence="2" id="KW-0963">Cytoplasm</keyword>
<comment type="similarity">
    <text evidence="3">Belongs to the PBDC1 family.</text>
</comment>
<dbReference type="GO" id="GO:0005737">
    <property type="term" value="C:cytoplasm"/>
    <property type="evidence" value="ECO:0007669"/>
    <property type="project" value="UniProtKB-SubCell"/>
</dbReference>
<dbReference type="FunFam" id="1.10.3560.10:FF:000001">
    <property type="entry name" value="Protein PBDC1 homolog"/>
    <property type="match status" value="1"/>
</dbReference>
<accession>A0AAV9URW3</accession>
<dbReference type="Proteomes" id="UP001375240">
    <property type="component" value="Unassembled WGS sequence"/>
</dbReference>
<sequence>MSTKFDPEKAQNLDDIEKQFAVKTVMHMQTHWGLLESRRGSELTLTKIDDEIYEHFKSTFPELDVSQKIDEDAMKSKEGKEKWRNFVNQYEDKVKDFNFGTMLRSSPKDEYGQDTTIFAVRMQFYAIEIARNKLGLNDWIYEEAQKSKAS</sequence>
<dbReference type="EMBL" id="JAVHNQ010000005">
    <property type="protein sequence ID" value="KAK6347221.1"/>
    <property type="molecule type" value="Genomic_DNA"/>
</dbReference>
<organism evidence="6 7">
    <name type="scientific">Orbilia brochopaga</name>
    <dbReference type="NCBI Taxonomy" id="3140254"/>
    <lineage>
        <taxon>Eukaryota</taxon>
        <taxon>Fungi</taxon>
        <taxon>Dikarya</taxon>
        <taxon>Ascomycota</taxon>
        <taxon>Pezizomycotina</taxon>
        <taxon>Orbiliomycetes</taxon>
        <taxon>Orbiliales</taxon>
        <taxon>Orbiliaceae</taxon>
        <taxon>Orbilia</taxon>
    </lineage>
</organism>
<evidence type="ECO:0000313" key="6">
    <source>
        <dbReference type="EMBL" id="KAK6347221.1"/>
    </source>
</evidence>
<dbReference type="AlphaFoldDB" id="A0AAV9URW3"/>
<name>A0AAV9URW3_9PEZI</name>
<comment type="subcellular location">
    <subcellularLocation>
        <location evidence="1">Cytoplasm</location>
    </subcellularLocation>
</comment>
<gene>
    <name evidence="6" type="ORF">TWF696_007294</name>
</gene>
<dbReference type="Pfam" id="PF04669">
    <property type="entry name" value="PBDC1"/>
    <property type="match status" value="1"/>
</dbReference>
<evidence type="ECO:0000256" key="1">
    <source>
        <dbReference type="ARBA" id="ARBA00004496"/>
    </source>
</evidence>
<evidence type="ECO:0000256" key="3">
    <source>
        <dbReference type="ARBA" id="ARBA00061201"/>
    </source>
</evidence>
<evidence type="ECO:0000313" key="7">
    <source>
        <dbReference type="Proteomes" id="UP001375240"/>
    </source>
</evidence>